<evidence type="ECO:0000256" key="2">
    <source>
        <dbReference type="ARBA" id="ARBA00022475"/>
    </source>
</evidence>
<gene>
    <name evidence="11" type="primary">ugpC_2</name>
    <name evidence="11" type="ORF">VAT7223_03361</name>
</gene>
<dbReference type="RefSeq" id="WP_065679836.1">
    <property type="nucleotide sequence ID" value="NZ_AP025461.1"/>
</dbReference>
<keyword evidence="3" id="KW-0997">Cell inner membrane</keyword>
<accession>A0A1C3IZC6</accession>
<evidence type="ECO:0000259" key="10">
    <source>
        <dbReference type="PROSITE" id="PS50893"/>
    </source>
</evidence>
<dbReference type="InterPro" id="IPR015855">
    <property type="entry name" value="ABC_transpr_MalK-like"/>
</dbReference>
<dbReference type="InterPro" id="IPR003439">
    <property type="entry name" value="ABC_transporter-like_ATP-bd"/>
</dbReference>
<dbReference type="SUPFAM" id="SSF50331">
    <property type="entry name" value="MOP-like"/>
    <property type="match status" value="1"/>
</dbReference>
<dbReference type="GeneID" id="94235921"/>
<dbReference type="SMART" id="SM00382">
    <property type="entry name" value="AAA"/>
    <property type="match status" value="1"/>
</dbReference>
<feature type="domain" description="ABC transporter" evidence="10">
    <location>
        <begin position="65"/>
        <end position="296"/>
    </location>
</feature>
<keyword evidence="1" id="KW-0813">Transport</keyword>
<name>A0A1C3IZC6_9VIBR</name>
<dbReference type="InterPro" id="IPR003593">
    <property type="entry name" value="AAA+_ATPase"/>
</dbReference>
<dbReference type="GO" id="GO:0008643">
    <property type="term" value="P:carbohydrate transport"/>
    <property type="evidence" value="ECO:0007669"/>
    <property type="project" value="InterPro"/>
</dbReference>
<evidence type="ECO:0000256" key="1">
    <source>
        <dbReference type="ARBA" id="ARBA00022448"/>
    </source>
</evidence>
<evidence type="ECO:0000256" key="9">
    <source>
        <dbReference type="SAM" id="MobiDB-lite"/>
    </source>
</evidence>
<dbReference type="GO" id="GO:0055052">
    <property type="term" value="C:ATP-binding cassette (ABC) transporter complex, substrate-binding subunit-containing"/>
    <property type="evidence" value="ECO:0007669"/>
    <property type="project" value="TreeGrafter"/>
</dbReference>
<dbReference type="PANTHER" id="PTHR43875">
    <property type="entry name" value="MALTODEXTRIN IMPORT ATP-BINDING PROTEIN MSMX"/>
    <property type="match status" value="1"/>
</dbReference>
<feature type="region of interest" description="Disordered" evidence="9">
    <location>
        <begin position="413"/>
        <end position="436"/>
    </location>
</feature>
<dbReference type="Gene3D" id="2.40.50.140">
    <property type="entry name" value="Nucleic acid-binding proteins"/>
    <property type="match status" value="1"/>
</dbReference>
<dbReference type="PROSITE" id="PS50893">
    <property type="entry name" value="ABC_TRANSPORTER_2"/>
    <property type="match status" value="1"/>
</dbReference>
<dbReference type="Gene3D" id="2.40.50.100">
    <property type="match status" value="1"/>
</dbReference>
<evidence type="ECO:0000256" key="3">
    <source>
        <dbReference type="ARBA" id="ARBA00022519"/>
    </source>
</evidence>
<dbReference type="SUPFAM" id="SSF52540">
    <property type="entry name" value="P-loop containing nucleoside triphosphate hydrolases"/>
    <property type="match status" value="1"/>
</dbReference>
<dbReference type="GO" id="GO:0001407">
    <property type="term" value="P:glycerophosphodiester transmembrane transport"/>
    <property type="evidence" value="ECO:0007669"/>
    <property type="project" value="TreeGrafter"/>
</dbReference>
<dbReference type="Gene3D" id="3.40.50.300">
    <property type="entry name" value="P-loop containing nucleotide triphosphate hydrolases"/>
    <property type="match status" value="1"/>
</dbReference>
<keyword evidence="5" id="KW-0547">Nucleotide-binding</keyword>
<dbReference type="EC" id="3.6.3.20" evidence="11"/>
<dbReference type="InterPro" id="IPR017871">
    <property type="entry name" value="ABC_transporter-like_CS"/>
</dbReference>
<dbReference type="EMBL" id="FLQP01000052">
    <property type="protein sequence ID" value="SBS66793.1"/>
    <property type="molecule type" value="Genomic_DNA"/>
</dbReference>
<keyword evidence="11" id="KW-0378">Hydrolase</keyword>
<evidence type="ECO:0000313" key="12">
    <source>
        <dbReference type="Proteomes" id="UP000092876"/>
    </source>
</evidence>
<organism evidence="11 12">
    <name type="scientific">Vibrio atlanticus</name>
    <dbReference type="NCBI Taxonomy" id="693153"/>
    <lineage>
        <taxon>Bacteria</taxon>
        <taxon>Pseudomonadati</taxon>
        <taxon>Pseudomonadota</taxon>
        <taxon>Gammaproteobacteria</taxon>
        <taxon>Vibrionales</taxon>
        <taxon>Vibrionaceae</taxon>
        <taxon>Vibrio</taxon>
    </lineage>
</organism>
<dbReference type="Pfam" id="PF17912">
    <property type="entry name" value="OB_MalK"/>
    <property type="match status" value="1"/>
</dbReference>
<evidence type="ECO:0000256" key="4">
    <source>
        <dbReference type="ARBA" id="ARBA00022597"/>
    </source>
</evidence>
<dbReference type="FunFam" id="3.40.50.300:FF:000042">
    <property type="entry name" value="Maltose/maltodextrin ABC transporter, ATP-binding protein"/>
    <property type="match status" value="1"/>
</dbReference>
<evidence type="ECO:0000256" key="6">
    <source>
        <dbReference type="ARBA" id="ARBA00022840"/>
    </source>
</evidence>
<dbReference type="InterPro" id="IPR040582">
    <property type="entry name" value="OB_MalK-like"/>
</dbReference>
<dbReference type="InterPro" id="IPR012340">
    <property type="entry name" value="NA-bd_OB-fold"/>
</dbReference>
<keyword evidence="6 11" id="KW-0067">ATP-binding</keyword>
<keyword evidence="2" id="KW-1003">Cell membrane</keyword>
<evidence type="ECO:0000256" key="7">
    <source>
        <dbReference type="ARBA" id="ARBA00022967"/>
    </source>
</evidence>
<evidence type="ECO:0000313" key="11">
    <source>
        <dbReference type="EMBL" id="SBS66793.1"/>
    </source>
</evidence>
<evidence type="ECO:0000256" key="8">
    <source>
        <dbReference type="ARBA" id="ARBA00023136"/>
    </source>
</evidence>
<dbReference type="NCBIfam" id="NF008653">
    <property type="entry name" value="PRK11650.1"/>
    <property type="match status" value="1"/>
</dbReference>
<dbReference type="CDD" id="cd03301">
    <property type="entry name" value="ABC_MalK_N"/>
    <property type="match status" value="1"/>
</dbReference>
<reference evidence="12" key="1">
    <citation type="submission" date="2016-06" db="EMBL/GenBank/DDBJ databases">
        <authorList>
            <person name="Rodrigo-Torres Lidia"/>
            <person name="Arahal R.David."/>
        </authorList>
    </citation>
    <scope>NUCLEOTIDE SEQUENCE [LARGE SCALE GENOMIC DNA]</scope>
    <source>
        <strain evidence="12">CECT 7223</strain>
    </source>
</reference>
<dbReference type="GO" id="GO:0016887">
    <property type="term" value="F:ATP hydrolysis activity"/>
    <property type="evidence" value="ECO:0007669"/>
    <property type="project" value="InterPro"/>
</dbReference>
<keyword evidence="8" id="KW-0472">Membrane</keyword>
<proteinExistence type="predicted"/>
<dbReference type="AlphaFoldDB" id="A0A1C3IZC6"/>
<dbReference type="Pfam" id="PF00005">
    <property type="entry name" value="ABC_tran"/>
    <property type="match status" value="1"/>
</dbReference>
<sequence>MKNNNDTTQMNNNRIQSLDEYKTSHQPSHQAIHKNTEDTPMPKLKQTLAHNQATHDRTRKAPIMLGIKNLVKTYENGHQAVKGVSLDIDEGEFLVLVGPSGCGKSSILRSIAGLESISGGEIHLSGRRVDNEKPAQRDIAMVFQNYALYPHMSVYKNLAYGLKNRGVSQHLIEEKIEKVAKTLKIEEYLDHKPAKLSGGQRQRVAMGRAIVRDPQLFLFDEPLSNLDASLRAHMRLEIKKLQRELGVTSVYVTHDQVEAMTLADRIVVLNKGQIEQVGTPREVYHQPASTFVASFIGSPAMNFLPATLDDGYLEIGDQQMYLPEYAHVKNTAITLGIRPEHPEIGSELMMNTLPLELRISVVEPLGPNQLVHGLVNEQPFIAVTPETTLCQAVPLELRIDKSNLHIFDNHGKRIHPNNFTSQEPHEDTTSLTTALA</sequence>
<protein>
    <submittedName>
        <fullName evidence="11">sn-glycerol-3-phosphate import ATP-binding protein UgpC</fullName>
        <ecNumber evidence="11">3.6.3.20</ecNumber>
    </submittedName>
</protein>
<dbReference type="PANTHER" id="PTHR43875:SF12">
    <property type="entry name" value="SN-GLYCEROL-3-PHOSPHATE IMPORT ATP-BINDING PROTEIN UGPC"/>
    <property type="match status" value="1"/>
</dbReference>
<keyword evidence="4" id="KW-0762">Sugar transport</keyword>
<dbReference type="InterPro" id="IPR008995">
    <property type="entry name" value="Mo/tungstate-bd_C_term_dom"/>
</dbReference>
<dbReference type="Proteomes" id="UP000092876">
    <property type="component" value="Unassembled WGS sequence"/>
</dbReference>
<keyword evidence="7" id="KW-1278">Translocase</keyword>
<dbReference type="GO" id="GO:0140359">
    <property type="term" value="F:ABC-type transporter activity"/>
    <property type="evidence" value="ECO:0007669"/>
    <property type="project" value="InterPro"/>
</dbReference>
<dbReference type="GO" id="GO:0015794">
    <property type="term" value="P:glycerol-3-phosphate transmembrane transport"/>
    <property type="evidence" value="ECO:0007669"/>
    <property type="project" value="TreeGrafter"/>
</dbReference>
<dbReference type="GO" id="GO:0005524">
    <property type="term" value="F:ATP binding"/>
    <property type="evidence" value="ECO:0007669"/>
    <property type="project" value="UniProtKB-KW"/>
</dbReference>
<dbReference type="InterPro" id="IPR047641">
    <property type="entry name" value="ABC_transpr_MalK/UgpC-like"/>
</dbReference>
<dbReference type="PROSITE" id="PS00211">
    <property type="entry name" value="ABC_TRANSPORTER_1"/>
    <property type="match status" value="1"/>
</dbReference>
<evidence type="ECO:0000256" key="5">
    <source>
        <dbReference type="ARBA" id="ARBA00022741"/>
    </source>
</evidence>
<dbReference type="InterPro" id="IPR027417">
    <property type="entry name" value="P-loop_NTPase"/>
</dbReference>